<name>A0A815IDE6_9BILA</name>
<dbReference type="Proteomes" id="UP000663882">
    <property type="component" value="Unassembled WGS sequence"/>
</dbReference>
<proteinExistence type="predicted"/>
<evidence type="ECO:0000313" key="2">
    <source>
        <dbReference type="EMBL" id="CAF1438555.1"/>
    </source>
</evidence>
<organism evidence="1 4">
    <name type="scientific">Rotaria sordida</name>
    <dbReference type="NCBI Taxonomy" id="392033"/>
    <lineage>
        <taxon>Eukaryota</taxon>
        <taxon>Metazoa</taxon>
        <taxon>Spiralia</taxon>
        <taxon>Gnathifera</taxon>
        <taxon>Rotifera</taxon>
        <taxon>Eurotatoria</taxon>
        <taxon>Bdelloidea</taxon>
        <taxon>Philodinida</taxon>
        <taxon>Philodinidae</taxon>
        <taxon>Rotaria</taxon>
    </lineage>
</organism>
<dbReference type="EMBL" id="CAJNOT010004604">
    <property type="protein sequence ID" value="CAF1438555.1"/>
    <property type="molecule type" value="Genomic_DNA"/>
</dbReference>
<dbReference type="AlphaFoldDB" id="A0A815IDE6"/>
<evidence type="ECO:0000313" key="3">
    <source>
        <dbReference type="EMBL" id="CAF1496039.1"/>
    </source>
</evidence>
<feature type="non-terminal residue" evidence="1">
    <location>
        <position position="1"/>
    </location>
</feature>
<reference evidence="1" key="1">
    <citation type="submission" date="2021-02" db="EMBL/GenBank/DDBJ databases">
        <authorList>
            <person name="Nowell W R."/>
        </authorList>
    </citation>
    <scope>NUCLEOTIDE SEQUENCE</scope>
</reference>
<protein>
    <submittedName>
        <fullName evidence="1">Uncharacterized protein</fullName>
    </submittedName>
</protein>
<comment type="caution">
    <text evidence="1">The sequence shown here is derived from an EMBL/GenBank/DDBJ whole genome shotgun (WGS) entry which is preliminary data.</text>
</comment>
<dbReference type="EMBL" id="CAJNOO010004066">
    <property type="protein sequence ID" value="CAF1367101.1"/>
    <property type="molecule type" value="Genomic_DNA"/>
</dbReference>
<dbReference type="Proteomes" id="UP000663864">
    <property type="component" value="Unassembled WGS sequence"/>
</dbReference>
<accession>A0A815IDE6</accession>
<dbReference type="EMBL" id="CAJNOU010006072">
    <property type="protein sequence ID" value="CAF1496039.1"/>
    <property type="molecule type" value="Genomic_DNA"/>
</dbReference>
<dbReference type="Proteomes" id="UP000663889">
    <property type="component" value="Unassembled WGS sequence"/>
</dbReference>
<gene>
    <name evidence="1" type="ORF">RFH988_LOCUS33135</name>
    <name evidence="3" type="ORF">SEV965_LOCUS35823</name>
    <name evidence="2" type="ORF">ZHD862_LOCUS34714</name>
</gene>
<evidence type="ECO:0000313" key="4">
    <source>
        <dbReference type="Proteomes" id="UP000663882"/>
    </source>
</evidence>
<sequence length="24" mass="2892">PSTTYLEFSVKDTFNSKRRLEFII</sequence>
<evidence type="ECO:0000313" key="1">
    <source>
        <dbReference type="EMBL" id="CAF1367101.1"/>
    </source>
</evidence>